<feature type="signal peptide" evidence="2">
    <location>
        <begin position="1"/>
        <end position="22"/>
    </location>
</feature>
<protein>
    <submittedName>
        <fullName evidence="3">DUF2799 domain-containing protein</fullName>
    </submittedName>
</protein>
<sequence>MRILISLVLLLTLGSCATLSEAECRAGEWGLVGYEDGAQGRLPEFIAQHREACAEYGIAPDLDQYLAGRERGLVQYCTPQRAYDLGRQSRPVANVCPAAMSSQLDRANFRGRTYRHISDEIAELQRDLNDYQRQRSRLDGTASGSDVIARSLNGSVSAARFRILQLRARRAQYATWR</sequence>
<dbReference type="InterPro" id="IPR021242">
    <property type="entry name" value="DUF2799"/>
</dbReference>
<evidence type="ECO:0000256" key="2">
    <source>
        <dbReference type="SAM" id="SignalP"/>
    </source>
</evidence>
<name>A0A6G7VLV6_9RHOB</name>
<dbReference type="PROSITE" id="PS51257">
    <property type="entry name" value="PROKAR_LIPOPROTEIN"/>
    <property type="match status" value="1"/>
</dbReference>
<keyword evidence="4" id="KW-1185">Reference proteome</keyword>
<evidence type="ECO:0000313" key="4">
    <source>
        <dbReference type="Proteomes" id="UP000500791"/>
    </source>
</evidence>
<evidence type="ECO:0000313" key="3">
    <source>
        <dbReference type="EMBL" id="QIK41083.1"/>
    </source>
</evidence>
<dbReference type="KEGG" id="mon:G8E03_10065"/>
<keyword evidence="1" id="KW-0175">Coiled coil</keyword>
<gene>
    <name evidence="3" type="ORF">G8E03_10065</name>
</gene>
<feature type="chain" id="PRO_5026315643" evidence="2">
    <location>
        <begin position="23"/>
        <end position="177"/>
    </location>
</feature>
<keyword evidence="2" id="KW-0732">Signal</keyword>
<dbReference type="RefSeq" id="WP_166191221.1">
    <property type="nucleotide sequence ID" value="NZ_CP049811.1"/>
</dbReference>
<proteinExistence type="predicted"/>
<dbReference type="EMBL" id="CP049811">
    <property type="protein sequence ID" value="QIK41083.1"/>
    <property type="molecule type" value="Genomic_DNA"/>
</dbReference>
<organism evidence="3 4">
    <name type="scientific">Pontivivens nitratireducens</name>
    <dbReference type="NCBI Taxonomy" id="2758038"/>
    <lineage>
        <taxon>Bacteria</taxon>
        <taxon>Pseudomonadati</taxon>
        <taxon>Pseudomonadota</taxon>
        <taxon>Alphaproteobacteria</taxon>
        <taxon>Rhodobacterales</taxon>
        <taxon>Paracoccaceae</taxon>
        <taxon>Pontivivens</taxon>
    </lineage>
</organism>
<accession>A0A6G7VLV6</accession>
<dbReference type="Pfam" id="PF10973">
    <property type="entry name" value="DUF2799"/>
    <property type="match status" value="1"/>
</dbReference>
<dbReference type="AlphaFoldDB" id="A0A6G7VLV6"/>
<feature type="coiled-coil region" evidence="1">
    <location>
        <begin position="114"/>
        <end position="141"/>
    </location>
</feature>
<evidence type="ECO:0000256" key="1">
    <source>
        <dbReference type="SAM" id="Coils"/>
    </source>
</evidence>
<dbReference type="Proteomes" id="UP000500791">
    <property type="component" value="Chromosome"/>
</dbReference>
<reference evidence="3 4" key="1">
    <citation type="submission" date="2020-03" db="EMBL/GenBank/DDBJ databases">
        <title>Complete genome sequence of Monaibacterium sp. ALG8 with diverse plasmids.</title>
        <authorList>
            <person name="Sun C."/>
        </authorList>
    </citation>
    <scope>NUCLEOTIDE SEQUENCE [LARGE SCALE GENOMIC DNA]</scope>
    <source>
        <strain evidence="3 4">ALG8</strain>
    </source>
</reference>